<dbReference type="PROSITE" id="PS51257">
    <property type="entry name" value="PROKAR_LIPOPROTEIN"/>
    <property type="match status" value="1"/>
</dbReference>
<feature type="chain" id="PRO_5005394408" evidence="10">
    <location>
        <begin position="27"/>
        <end position="476"/>
    </location>
</feature>
<comment type="caution">
    <text evidence="11">The sequence shown here is derived from an EMBL/GenBank/DDBJ whole genome shotgun (WGS) entry which is preliminary data.</text>
</comment>
<dbReference type="Pfam" id="PF02321">
    <property type="entry name" value="OEP"/>
    <property type="match status" value="2"/>
</dbReference>
<dbReference type="InterPro" id="IPR010131">
    <property type="entry name" value="MdtP/NodT-like"/>
</dbReference>
<evidence type="ECO:0000256" key="1">
    <source>
        <dbReference type="ARBA" id="ARBA00007613"/>
    </source>
</evidence>
<evidence type="ECO:0000256" key="8">
    <source>
        <dbReference type="ARBA" id="ARBA00023288"/>
    </source>
</evidence>
<dbReference type="GO" id="GO:0015562">
    <property type="term" value="F:efflux transmembrane transporter activity"/>
    <property type="evidence" value="ECO:0007669"/>
    <property type="project" value="InterPro"/>
</dbReference>
<dbReference type="SUPFAM" id="SSF56954">
    <property type="entry name" value="Outer membrane efflux proteins (OEP)"/>
    <property type="match status" value="1"/>
</dbReference>
<evidence type="ECO:0000256" key="3">
    <source>
        <dbReference type="ARBA" id="ARBA00022692"/>
    </source>
</evidence>
<dbReference type="GO" id="GO:0009279">
    <property type="term" value="C:cell outer membrane"/>
    <property type="evidence" value="ECO:0007669"/>
    <property type="project" value="UniProtKB-SubCell"/>
</dbReference>
<dbReference type="OrthoDB" id="9770517at2"/>
<organism evidence="11 12">
    <name type="scientific">Pseudomonas syringae</name>
    <dbReference type="NCBI Taxonomy" id="317"/>
    <lineage>
        <taxon>Bacteria</taxon>
        <taxon>Pseudomonadati</taxon>
        <taxon>Pseudomonadota</taxon>
        <taxon>Gammaproteobacteria</taxon>
        <taxon>Pseudomonadales</taxon>
        <taxon>Pseudomonadaceae</taxon>
        <taxon>Pseudomonas</taxon>
    </lineage>
</organism>
<dbReference type="Gene3D" id="1.20.1600.10">
    <property type="entry name" value="Outer membrane efflux proteins (OEP)"/>
    <property type="match status" value="1"/>
</dbReference>
<comment type="function">
    <text evidence="9">Could be involved in resistance to puromycin, acriflavine and tetraphenylarsonium chloride.</text>
</comment>
<dbReference type="PATRIC" id="fig|317.197.peg.2471"/>
<evidence type="ECO:0000256" key="7">
    <source>
        <dbReference type="ARBA" id="ARBA00023237"/>
    </source>
</evidence>
<keyword evidence="3 10" id="KW-0812">Transmembrane</keyword>
<sequence>MYRITRFMLAPLAVSILMTAGCVNYAGIDHQGTLLSVDDLHSKTLQHTLPPANWPRADWWTSLGDPRLGALIEEAYASNPDLQEVSARVAKANAFLDLREAERYPEVNASAGVTRARLSRYEDYSGEGRNYVTARSLAVNFNYTFDLWGGQRAAWESALNSAMAAEVDLQSSRLILTVNVVKAYNQLAYAWQVSELNRRDLARLSKLVELSDSRYASGLDNLSQLKQVQSLKARSESTLIGALDDIEIARLQLSALVGKGVDRAQSIDRPSSLQASVVALPAQLPAQLVGRRPDIVAARWRVEAENKNIDALKTTFYPNINLVASAGTHALSGDALLASVSTFWNIAPAVSLPIFDAGRLRSDLKAGNAELDISIAHYNQVLTSALHEVAISVTQLRSFEQQIAVQRDACAIAQSSYDLSQSRYKAGEDTFLDALNIEQQLIQDEMRLAFLNSKHIDSSISLMAALGGGFQEREAQ</sequence>
<evidence type="ECO:0000256" key="5">
    <source>
        <dbReference type="ARBA" id="ARBA00023136"/>
    </source>
</evidence>
<dbReference type="AlphaFoldDB" id="A0A0L1MDY1"/>
<dbReference type="PANTHER" id="PTHR30203">
    <property type="entry name" value="OUTER MEMBRANE CATION EFFLUX PROTEIN"/>
    <property type="match status" value="1"/>
</dbReference>
<dbReference type="Gene3D" id="2.20.200.10">
    <property type="entry name" value="Outer membrane efflux proteins (OEP)"/>
    <property type="match status" value="1"/>
</dbReference>
<keyword evidence="6 10" id="KW-0564">Palmitate</keyword>
<keyword evidence="8 10" id="KW-0449">Lipoprotein</keyword>
<gene>
    <name evidence="11" type="ORF">ACS77_15540</name>
</gene>
<dbReference type="EMBL" id="LFQK01000025">
    <property type="protein sequence ID" value="KNH26690.1"/>
    <property type="molecule type" value="Genomic_DNA"/>
</dbReference>
<dbReference type="InterPro" id="IPR003423">
    <property type="entry name" value="OMP_efflux"/>
</dbReference>
<evidence type="ECO:0000256" key="9">
    <source>
        <dbReference type="ARBA" id="ARBA00037313"/>
    </source>
</evidence>
<keyword evidence="4 10" id="KW-0732">Signal</keyword>
<accession>A0A0L1MDY1</accession>
<evidence type="ECO:0000256" key="4">
    <source>
        <dbReference type="ARBA" id="ARBA00022729"/>
    </source>
</evidence>
<evidence type="ECO:0000313" key="12">
    <source>
        <dbReference type="Proteomes" id="UP000036955"/>
    </source>
</evidence>
<name>A0A0L1MDY1_PSESX</name>
<dbReference type="NCBIfam" id="TIGR01845">
    <property type="entry name" value="outer_NodT"/>
    <property type="match status" value="1"/>
</dbReference>
<feature type="signal peptide" evidence="10">
    <location>
        <begin position="1"/>
        <end position="26"/>
    </location>
</feature>
<evidence type="ECO:0000256" key="2">
    <source>
        <dbReference type="ARBA" id="ARBA00022452"/>
    </source>
</evidence>
<comment type="subcellular location">
    <subcellularLocation>
        <location evidence="10">Cell outer membrane</location>
        <topology evidence="10">Lipid-anchor</topology>
    </subcellularLocation>
</comment>
<evidence type="ECO:0000256" key="6">
    <source>
        <dbReference type="ARBA" id="ARBA00023139"/>
    </source>
</evidence>
<dbReference type="Proteomes" id="UP000036955">
    <property type="component" value="Unassembled WGS sequence"/>
</dbReference>
<comment type="similarity">
    <text evidence="1 10">Belongs to the outer membrane factor (OMF) (TC 1.B.17) family.</text>
</comment>
<reference evidence="11 12" key="1">
    <citation type="submission" date="2015-06" db="EMBL/GenBank/DDBJ databases">
        <authorList>
            <person name="Hoefler B.C."/>
            <person name="Straight P.D."/>
        </authorList>
    </citation>
    <scope>NUCLEOTIDE SEQUENCE [LARGE SCALE GENOMIC DNA]</scope>
    <source>
        <strain evidence="11 12">Riq4</strain>
    </source>
</reference>
<protein>
    <submittedName>
        <fullName evidence="11">Multidrug RND transporter</fullName>
    </submittedName>
</protein>
<keyword evidence="2 10" id="KW-1134">Transmembrane beta strand</keyword>
<proteinExistence type="inferred from homology"/>
<keyword evidence="7" id="KW-0998">Cell outer membrane</keyword>
<evidence type="ECO:0000256" key="10">
    <source>
        <dbReference type="RuleBase" id="RU362097"/>
    </source>
</evidence>
<keyword evidence="5 10" id="KW-0472">Membrane</keyword>
<evidence type="ECO:0000313" key="11">
    <source>
        <dbReference type="EMBL" id="KNH26690.1"/>
    </source>
</evidence>
<dbReference type="PANTHER" id="PTHR30203:SF20">
    <property type="entry name" value="MULTIDRUG RESISTANCE OUTER MEMBRANE PROTEIN MDTP-RELATED"/>
    <property type="match status" value="1"/>
</dbReference>